<feature type="compositionally biased region" description="Basic and acidic residues" evidence="1">
    <location>
        <begin position="1077"/>
        <end position="1087"/>
    </location>
</feature>
<feature type="region of interest" description="Disordered" evidence="1">
    <location>
        <begin position="363"/>
        <end position="412"/>
    </location>
</feature>
<sequence>MESSLGTDSQDSDDLVPPGLSASEYDKSKITMPKQNTIATPKSNQSPSSSILTTKGIQNAKKRLRAFSIQKKTPIATVSVPKPVSTGSATVLIGKLSSVKTTPKPEKELDAEKKPPKPPKPGAGRKSFQDSYSNLQKRTLAEIEDIKRKMELVDLGIPLGLICPSATSEQAMPTKAMPPIKSFLDPAKVDELIREAKKARAAGKEYKFDYQKLLPDYDNPFQRKKDDPAYIEKDKKEEEYQCSYRAERRDERTDRRKSDKYDKRSSNYDKPERKNDREKDKYRDDKEKHRDDKEKYRDDKEKYSDDKEKYREDKEKYREDKEKYREDKEKYKKGKEESNKVDGKIGRKETDVNLSEYLICDSWSLDNDDKSNSSPRVDKGKVSIRDKSKEPMEILKENFKKKTKSVDSPVNKPKMERLKPVIDAFKYDIDPNEEEDALELLDEDSSIEKYSKPESSKKSLYDSPIDLKLFEYDQDMSKDCVIDANDDNFLESVINEIKQENMSDDTSQDNRTGLVEYDSPKEDDDDFKMDTSQGSVTPELDDRMRDLQSSQQSHYSDGYRSVESGYKSTESGYKSERDYKPDDSRHSDNFRLSVEKELDDALERKMSRSTVDSLETWSFVLKICQPLLFRHDKNKCYKETHTSPKLWYTINPKRCNCVKDRSVVYEELEMCKMTLVDRLYGCDQISEAWSSSSRAWYPRVGCMAAAVPVPVSTDWETDEPPRSTTPQHQDVTLHREYQRFIESVWPEVAEPTEQPRSTTPDKSGRQDSRKKKKVEDVEKEAEEKKKAKKIKLSSEGWSQESDVEEEVEKTISKKLKPEKEKIRKRKHSPSLSDSESEEDSKKKKKIKKKHDIKKTKSKLVKKRHVSKKIKKKLKEKQKRRKKKNMSKIEKISDDSDKEDSEKKKQNKLKRKSQAKVKKAQKKRKMKPKSSSSSSSSSDSSDSSSDTESEVERKKIKKKELQLKRKKKEKKKKRDVSNDSTQSEDLFDVNVLNNIKTERLTDDEKHQQMNDFSPRRQKRKEREIINVKELQNDFVGNNIHIKQEKIDTVTEATNTAVVETIDKIEMKDEQKPCETLVEIKPKETENKEQLPAPPKEIKSPEISLLQESQIPLPDECENSVQTEHATVKKSKIIEQTNVHLPVETNIPLPADITIRSIPEPPPQEVQVKVTKEKVKHIENIATGKNMEIEKHMETGIHMEIEKHIETGKHMEKGKHMEIEKHIETGKHMELGKRVETEKHLEIGKHVEVQLQTMSYSYNDVNASHNELYGKGIEPDSDDKFVDGYDQENYEMYEQMAMAYQSDVAKQGVSNDQSGEVKRIETVVRYRRRGEIKCDWRAGDKPASSTEAPRPSRWGLKPGEVNIVLTGGPNVEPATVPAASTATEQYPIRSVLEPVYKIQSLANRHDTSNNSIDYDEAYQVTYGASDRLQYGDCFAESPPTAPPPSTLDERIDRALRETVLGHVAKETDDVEDDKDVPEKGILVTKSLAEVNRGAKRVSFADGYKPGQDSDVEEPPVNRKKKSRRYGCAWPCPASHPDHVPLWDALPPPPPPATPPPAPTVPAPGPTLALTVSRPPLLHTPAPPVPRMPMLRHPVHLQPDPNMTMRPFMPPEPPPGLITFQ</sequence>
<dbReference type="EMBL" id="OU893339">
    <property type="protein sequence ID" value="CAH0764756.1"/>
    <property type="molecule type" value="Genomic_DNA"/>
</dbReference>
<feature type="compositionally biased region" description="Basic residues" evidence="1">
    <location>
        <begin position="953"/>
        <end position="973"/>
    </location>
</feature>
<feature type="compositionally biased region" description="Basic and acidic residues" evidence="1">
    <location>
        <begin position="367"/>
        <end position="400"/>
    </location>
</feature>
<reference evidence="2" key="1">
    <citation type="submission" date="2021-12" db="EMBL/GenBank/DDBJ databases">
        <authorList>
            <person name="King R."/>
        </authorList>
    </citation>
    <scope>NUCLEOTIDE SEQUENCE</scope>
</reference>
<feature type="region of interest" description="Disordered" evidence="1">
    <location>
        <begin position="713"/>
        <end position="732"/>
    </location>
</feature>
<feature type="region of interest" description="Disordered" evidence="1">
    <location>
        <begin position="1497"/>
        <end position="1517"/>
    </location>
</feature>
<feature type="region of interest" description="Disordered" evidence="1">
    <location>
        <begin position="1077"/>
        <end position="1096"/>
    </location>
</feature>
<feature type="compositionally biased region" description="Basic and acidic residues" evidence="1">
    <location>
        <begin position="762"/>
        <end position="785"/>
    </location>
</feature>
<feature type="compositionally biased region" description="Polar residues" evidence="1">
    <location>
        <begin position="33"/>
        <end position="57"/>
    </location>
</feature>
<accession>A0A9P0G491</accession>
<reference evidence="2" key="2">
    <citation type="submission" date="2022-10" db="EMBL/GenBank/DDBJ databases">
        <authorList>
            <consortium name="ENA_rothamsted_submissions"/>
            <consortium name="culmorum"/>
            <person name="King R."/>
        </authorList>
    </citation>
    <scope>NUCLEOTIDE SEQUENCE</scope>
</reference>
<feature type="compositionally biased region" description="Basic and acidic residues" evidence="1">
    <location>
        <begin position="886"/>
        <end position="903"/>
    </location>
</feature>
<feature type="compositionally biased region" description="Basic and acidic residues" evidence="1">
    <location>
        <begin position="446"/>
        <end position="460"/>
    </location>
</feature>
<proteinExistence type="predicted"/>
<feature type="compositionally biased region" description="Low complexity" evidence="1">
    <location>
        <begin position="928"/>
        <end position="945"/>
    </location>
</feature>
<feature type="region of interest" description="Disordered" evidence="1">
    <location>
        <begin position="1"/>
        <end position="57"/>
    </location>
</feature>
<dbReference type="PANTHER" id="PTHR24216">
    <property type="entry name" value="PAXILLIN-RELATED"/>
    <property type="match status" value="1"/>
</dbReference>
<dbReference type="Proteomes" id="UP001153714">
    <property type="component" value="Chromosome 8"/>
</dbReference>
<organism evidence="2 3">
    <name type="scientific">Diatraea saccharalis</name>
    <name type="common">sugarcane borer</name>
    <dbReference type="NCBI Taxonomy" id="40085"/>
    <lineage>
        <taxon>Eukaryota</taxon>
        <taxon>Metazoa</taxon>
        <taxon>Ecdysozoa</taxon>
        <taxon>Arthropoda</taxon>
        <taxon>Hexapoda</taxon>
        <taxon>Insecta</taxon>
        <taxon>Pterygota</taxon>
        <taxon>Neoptera</taxon>
        <taxon>Endopterygota</taxon>
        <taxon>Lepidoptera</taxon>
        <taxon>Glossata</taxon>
        <taxon>Ditrysia</taxon>
        <taxon>Pyraloidea</taxon>
        <taxon>Crambidae</taxon>
        <taxon>Crambinae</taxon>
        <taxon>Diatraea</taxon>
    </lineage>
</organism>
<feature type="compositionally biased region" description="Basic residues" evidence="1">
    <location>
        <begin position="904"/>
        <end position="927"/>
    </location>
</feature>
<feature type="compositionally biased region" description="Basic and acidic residues" evidence="1">
    <location>
        <begin position="221"/>
        <end position="348"/>
    </location>
</feature>
<feature type="region of interest" description="Disordered" evidence="1">
    <location>
        <begin position="95"/>
        <end position="133"/>
    </location>
</feature>
<gene>
    <name evidence="2" type="ORF">DIATSA_LOCUS13314</name>
</gene>
<feature type="compositionally biased region" description="Basic and acidic residues" evidence="1">
    <location>
        <begin position="995"/>
        <end position="1007"/>
    </location>
</feature>
<feature type="region of interest" description="Disordered" evidence="1">
    <location>
        <begin position="438"/>
        <end position="460"/>
    </location>
</feature>
<feature type="compositionally biased region" description="Basic and acidic residues" evidence="1">
    <location>
        <begin position="103"/>
        <end position="115"/>
    </location>
</feature>
<evidence type="ECO:0000256" key="1">
    <source>
        <dbReference type="SAM" id="MobiDB-lite"/>
    </source>
</evidence>
<keyword evidence="3" id="KW-1185">Reference proteome</keyword>
<feature type="compositionally biased region" description="Basic and acidic residues" evidence="1">
    <location>
        <begin position="573"/>
        <end position="588"/>
    </location>
</feature>
<feature type="region of interest" description="Disordered" evidence="1">
    <location>
        <begin position="744"/>
        <end position="1019"/>
    </location>
</feature>
<evidence type="ECO:0000313" key="2">
    <source>
        <dbReference type="EMBL" id="CAH0764756.1"/>
    </source>
</evidence>
<feature type="region of interest" description="Disordered" evidence="1">
    <location>
        <begin position="216"/>
        <end position="348"/>
    </location>
</feature>
<name>A0A9P0G491_9NEOP</name>
<evidence type="ECO:0000313" key="3">
    <source>
        <dbReference type="Proteomes" id="UP001153714"/>
    </source>
</evidence>
<feature type="compositionally biased region" description="Basic and acidic residues" evidence="1">
    <location>
        <begin position="808"/>
        <end position="821"/>
    </location>
</feature>
<feature type="region of interest" description="Disordered" evidence="1">
    <location>
        <begin position="495"/>
        <end position="588"/>
    </location>
</feature>
<protein>
    <submittedName>
        <fullName evidence="2">Uncharacterized protein</fullName>
    </submittedName>
</protein>
<dbReference type="OrthoDB" id="7474354at2759"/>
<feature type="compositionally biased region" description="Basic residues" evidence="1">
    <location>
        <begin position="842"/>
        <end position="885"/>
    </location>
</feature>